<reference evidence="3" key="1">
    <citation type="journal article" date="2019" name="Curr. Biol.">
        <title>Genome Sequence of Striga asiatica Provides Insight into the Evolution of Plant Parasitism.</title>
        <authorList>
            <person name="Yoshida S."/>
            <person name="Kim S."/>
            <person name="Wafula E.K."/>
            <person name="Tanskanen J."/>
            <person name="Kim Y.M."/>
            <person name="Honaas L."/>
            <person name="Yang Z."/>
            <person name="Spallek T."/>
            <person name="Conn C.E."/>
            <person name="Ichihashi Y."/>
            <person name="Cheong K."/>
            <person name="Cui S."/>
            <person name="Der J.P."/>
            <person name="Gundlach H."/>
            <person name="Jiao Y."/>
            <person name="Hori C."/>
            <person name="Ishida J.K."/>
            <person name="Kasahara H."/>
            <person name="Kiba T."/>
            <person name="Kim M.S."/>
            <person name="Koo N."/>
            <person name="Laohavisit A."/>
            <person name="Lee Y.H."/>
            <person name="Lumba S."/>
            <person name="McCourt P."/>
            <person name="Mortimer J.C."/>
            <person name="Mutuku J.M."/>
            <person name="Nomura T."/>
            <person name="Sasaki-Sekimoto Y."/>
            <person name="Seto Y."/>
            <person name="Wang Y."/>
            <person name="Wakatake T."/>
            <person name="Sakakibara H."/>
            <person name="Demura T."/>
            <person name="Yamaguchi S."/>
            <person name="Yoneyama K."/>
            <person name="Manabe R.I."/>
            <person name="Nelson D.C."/>
            <person name="Schulman A.H."/>
            <person name="Timko M.P."/>
            <person name="dePamphilis C.W."/>
            <person name="Choi D."/>
            <person name="Shirasu K."/>
        </authorList>
    </citation>
    <scope>NUCLEOTIDE SEQUENCE [LARGE SCALE GENOMIC DNA]</scope>
    <source>
        <strain evidence="3">cv. UVA1</strain>
    </source>
</reference>
<name>A0A5A7PUR2_STRAF</name>
<accession>A0A5A7PUR2</accession>
<comment type="caution">
    <text evidence="2">The sequence shown here is derived from an EMBL/GenBank/DDBJ whole genome shotgun (WGS) entry which is preliminary data.</text>
</comment>
<feature type="compositionally biased region" description="Pro residues" evidence="1">
    <location>
        <begin position="57"/>
        <end position="69"/>
    </location>
</feature>
<feature type="compositionally biased region" description="Gly residues" evidence="1">
    <location>
        <begin position="43"/>
        <end position="53"/>
    </location>
</feature>
<proteinExistence type="predicted"/>
<protein>
    <submittedName>
        <fullName evidence="2">Uncharacterized protein</fullName>
    </submittedName>
</protein>
<dbReference type="AlphaFoldDB" id="A0A5A7PUR2"/>
<sequence>MHTLGRTRHWSLNIEMRMAVATNPKETALTELSKCVQWSSLGMYGGAPPGAGGELPHPSPPPPPPPPPITDCSARTIGPAGAEIGPRKEGKMKKWAVNSGIVNLSSHER</sequence>
<organism evidence="2 3">
    <name type="scientific">Striga asiatica</name>
    <name type="common">Asiatic witchweed</name>
    <name type="synonym">Buchnera asiatica</name>
    <dbReference type="NCBI Taxonomy" id="4170"/>
    <lineage>
        <taxon>Eukaryota</taxon>
        <taxon>Viridiplantae</taxon>
        <taxon>Streptophyta</taxon>
        <taxon>Embryophyta</taxon>
        <taxon>Tracheophyta</taxon>
        <taxon>Spermatophyta</taxon>
        <taxon>Magnoliopsida</taxon>
        <taxon>eudicotyledons</taxon>
        <taxon>Gunneridae</taxon>
        <taxon>Pentapetalae</taxon>
        <taxon>asterids</taxon>
        <taxon>lamiids</taxon>
        <taxon>Lamiales</taxon>
        <taxon>Orobanchaceae</taxon>
        <taxon>Buchnereae</taxon>
        <taxon>Striga</taxon>
    </lineage>
</organism>
<gene>
    <name evidence="2" type="ORF">STAS_12824</name>
</gene>
<evidence type="ECO:0000313" key="3">
    <source>
        <dbReference type="Proteomes" id="UP000325081"/>
    </source>
</evidence>
<evidence type="ECO:0000313" key="2">
    <source>
        <dbReference type="EMBL" id="GER36484.1"/>
    </source>
</evidence>
<dbReference type="EMBL" id="BKCP01005183">
    <property type="protein sequence ID" value="GER36484.1"/>
    <property type="molecule type" value="Genomic_DNA"/>
</dbReference>
<evidence type="ECO:0000256" key="1">
    <source>
        <dbReference type="SAM" id="MobiDB-lite"/>
    </source>
</evidence>
<dbReference type="Proteomes" id="UP000325081">
    <property type="component" value="Unassembled WGS sequence"/>
</dbReference>
<feature type="region of interest" description="Disordered" evidence="1">
    <location>
        <begin position="43"/>
        <end position="71"/>
    </location>
</feature>
<keyword evidence="3" id="KW-1185">Reference proteome</keyword>